<sequence>MDEAMDTSDTVDVSDGVQNNVLGDERQNPGMDTSPILERRINRHIRVRRDMLSLRRQSHVPEADSSSSNPQAQVSVEVPESPNQENIILDAHPPPIEDTDLIMIHRPLSPTVPDNELQGAAIIPQEANYQNMDITSEALDPQPEALSGDNSLESVALDQEADAAGETSQDEDDLPGVVTVPPAAAAPDIENLPLAQRIRSPDLLPPERSPPSKKVKVEPEPPIKNETKEESDEEEEGRLCPICFDAWTNSGDHRLVCLRCGHLFGKHCIEHWLQIHKPSDRKCPQCKKKATAKDIRPLYASKLRVVDTSEQEALKETIKKLEEEKESLSRELTFAKQQHLDAVKIQHEQQLKLQELQSKGILSQSVNYGLPATSKEVAAVAAQIKISQTARIEVSRDGGCRVLAFNEWKGVLVASQSQVTPLFPDFGIRFIDTQEFRLRQIIPLHAKSIRDLSFNPHRKDLLLSVSLDKTAKVFCMSSNSSVMTFNSEVPLWSCCWDGNNSNIFFAGSQNGITFQYDIRNIHTEVSRIATPGDGTPVISLSALPAGSWLPHGGFLSCRLQKLRVYERASNSEFRASPLSIEGPFSALNYDLKTHHMLISTKPTAQNPHAQHQLYEMGMAGAQPQANIVHSFMGGTTQRVLSRPCQVEIDDGNVKDTLVCAHQESEGNVAIWSVRSGQKIPAGPLICSDVIMDLCPIRVNNRTFLASLSEKSLRVYQFSS</sequence>
<evidence type="ECO:0000256" key="17">
    <source>
        <dbReference type="SAM" id="Coils"/>
    </source>
</evidence>
<dbReference type="InterPro" id="IPR001680">
    <property type="entry name" value="WD40_rpt"/>
</dbReference>
<dbReference type="EC" id="2.3.2.27" evidence="5"/>
<name>A0AAV7XGV8_9NEOP</name>
<dbReference type="GO" id="GO:0016567">
    <property type="term" value="P:protein ubiquitination"/>
    <property type="evidence" value="ECO:0007669"/>
    <property type="project" value="InterPro"/>
</dbReference>
<comment type="catalytic activity">
    <reaction evidence="1">
        <text>S-ubiquitinyl-[E2 ubiquitin-conjugating enzyme]-L-cysteine + [acceptor protein]-L-lysine = [E2 ubiquitin-conjugating enzyme]-L-cysteine + N(6)-ubiquitinyl-[acceptor protein]-L-lysine.</text>
        <dbReference type="EC" id="2.3.2.27"/>
    </reaction>
</comment>
<dbReference type="InterPro" id="IPR001841">
    <property type="entry name" value="Znf_RING"/>
</dbReference>
<dbReference type="InterPro" id="IPR013083">
    <property type="entry name" value="Znf_RING/FYVE/PHD"/>
</dbReference>
<dbReference type="Pfam" id="PF13639">
    <property type="entry name" value="zf-RING_2"/>
    <property type="match status" value="1"/>
</dbReference>
<dbReference type="SMART" id="SM00184">
    <property type="entry name" value="RING"/>
    <property type="match status" value="1"/>
</dbReference>
<feature type="compositionally biased region" description="Basic and acidic residues" evidence="18">
    <location>
        <begin position="215"/>
        <end position="228"/>
    </location>
</feature>
<keyword evidence="17" id="KW-0175">Coiled coil</keyword>
<keyword evidence="11 16" id="KW-0863">Zinc-finger</keyword>
<evidence type="ECO:0000256" key="10">
    <source>
        <dbReference type="ARBA" id="ARBA00022763"/>
    </source>
</evidence>
<dbReference type="GO" id="GO:0036297">
    <property type="term" value="P:interstrand cross-link repair"/>
    <property type="evidence" value="ECO:0007669"/>
    <property type="project" value="InterPro"/>
</dbReference>
<evidence type="ECO:0000256" key="14">
    <source>
        <dbReference type="ARBA" id="ARBA00023204"/>
    </source>
</evidence>
<dbReference type="Gene3D" id="2.130.10.10">
    <property type="entry name" value="YVTN repeat-like/Quinoprotein amine dehydrogenase"/>
    <property type="match status" value="1"/>
</dbReference>
<keyword evidence="12" id="KW-0833">Ubl conjugation pathway</keyword>
<evidence type="ECO:0000256" key="8">
    <source>
        <dbReference type="ARBA" id="ARBA00022679"/>
    </source>
</evidence>
<evidence type="ECO:0000256" key="13">
    <source>
        <dbReference type="ARBA" id="ARBA00022833"/>
    </source>
</evidence>
<dbReference type="SMART" id="SM00320">
    <property type="entry name" value="WD40"/>
    <property type="match status" value="2"/>
</dbReference>
<dbReference type="InterPro" id="IPR036322">
    <property type="entry name" value="WD40_repeat_dom_sf"/>
</dbReference>
<feature type="region of interest" description="Disordered" evidence="18">
    <location>
        <begin position="56"/>
        <end position="80"/>
    </location>
</feature>
<keyword evidence="7" id="KW-0853">WD repeat</keyword>
<dbReference type="Gene3D" id="3.30.40.10">
    <property type="entry name" value="Zinc/RING finger domain, C3HC4 (zinc finger)"/>
    <property type="match status" value="1"/>
</dbReference>
<dbReference type="SUPFAM" id="SSF50978">
    <property type="entry name" value="WD40 repeat-like"/>
    <property type="match status" value="1"/>
</dbReference>
<evidence type="ECO:0000256" key="16">
    <source>
        <dbReference type="PROSITE-ProRule" id="PRU00175"/>
    </source>
</evidence>
<keyword evidence="8" id="KW-0808">Transferase</keyword>
<dbReference type="GO" id="GO:0061630">
    <property type="term" value="F:ubiquitin protein ligase activity"/>
    <property type="evidence" value="ECO:0007669"/>
    <property type="project" value="UniProtKB-EC"/>
</dbReference>
<keyword evidence="21" id="KW-1185">Reference proteome</keyword>
<comment type="pathway">
    <text evidence="4">Protein modification; protein ubiquitination.</text>
</comment>
<keyword evidence="6" id="KW-0963">Cytoplasm</keyword>
<proteinExistence type="predicted"/>
<dbReference type="GO" id="GO:0016605">
    <property type="term" value="C:PML body"/>
    <property type="evidence" value="ECO:0007669"/>
    <property type="project" value="UniProtKB-SubCell"/>
</dbReference>
<dbReference type="AlphaFoldDB" id="A0AAV7XGV8"/>
<feature type="compositionally biased region" description="Acidic residues" evidence="18">
    <location>
        <begin position="159"/>
        <end position="174"/>
    </location>
</feature>
<feature type="region of interest" description="Disordered" evidence="18">
    <location>
        <begin position="159"/>
        <end position="235"/>
    </location>
</feature>
<dbReference type="GO" id="GO:0005737">
    <property type="term" value="C:cytoplasm"/>
    <property type="evidence" value="ECO:0007669"/>
    <property type="project" value="UniProtKB-SubCell"/>
</dbReference>
<dbReference type="PANTHER" id="PTHR16047">
    <property type="entry name" value="RFWD3 PROTEIN"/>
    <property type="match status" value="1"/>
</dbReference>
<feature type="compositionally biased region" description="Polar residues" evidence="18">
    <location>
        <begin position="64"/>
        <end position="74"/>
    </location>
</feature>
<dbReference type="CDD" id="cd16450">
    <property type="entry name" value="mRING-C3HGC3_RFWD3"/>
    <property type="match status" value="1"/>
</dbReference>
<evidence type="ECO:0000256" key="18">
    <source>
        <dbReference type="SAM" id="MobiDB-lite"/>
    </source>
</evidence>
<feature type="region of interest" description="Disordered" evidence="18">
    <location>
        <begin position="1"/>
        <end position="34"/>
    </location>
</feature>
<feature type="domain" description="RING-type" evidence="19">
    <location>
        <begin position="240"/>
        <end position="287"/>
    </location>
</feature>
<dbReference type="PROSITE" id="PS50089">
    <property type="entry name" value="ZF_RING_2"/>
    <property type="match status" value="1"/>
</dbReference>
<feature type="compositionally biased region" description="Low complexity" evidence="18">
    <location>
        <begin position="175"/>
        <end position="187"/>
    </location>
</feature>
<evidence type="ECO:0000256" key="3">
    <source>
        <dbReference type="ARBA" id="ARBA00004496"/>
    </source>
</evidence>
<evidence type="ECO:0000256" key="5">
    <source>
        <dbReference type="ARBA" id="ARBA00012483"/>
    </source>
</evidence>
<evidence type="ECO:0000256" key="15">
    <source>
        <dbReference type="ARBA" id="ARBA00023242"/>
    </source>
</evidence>
<dbReference type="PANTHER" id="PTHR16047:SF7">
    <property type="entry name" value="E3 UBIQUITIN-PROTEIN LIGASE RFWD3"/>
    <property type="match status" value="1"/>
</dbReference>
<comment type="caution">
    <text evidence="20">The sequence shown here is derived from an EMBL/GenBank/DDBJ whole genome shotgun (WGS) entry which is preliminary data.</text>
</comment>
<dbReference type="EMBL" id="JAPTSV010000008">
    <property type="protein sequence ID" value="KAJ1525311.1"/>
    <property type="molecule type" value="Genomic_DNA"/>
</dbReference>
<evidence type="ECO:0000256" key="4">
    <source>
        <dbReference type="ARBA" id="ARBA00004906"/>
    </source>
</evidence>
<organism evidence="20 21">
    <name type="scientific">Megalurothrips usitatus</name>
    <name type="common">bean blossom thrips</name>
    <dbReference type="NCBI Taxonomy" id="439358"/>
    <lineage>
        <taxon>Eukaryota</taxon>
        <taxon>Metazoa</taxon>
        <taxon>Ecdysozoa</taxon>
        <taxon>Arthropoda</taxon>
        <taxon>Hexapoda</taxon>
        <taxon>Insecta</taxon>
        <taxon>Pterygota</taxon>
        <taxon>Neoptera</taxon>
        <taxon>Paraneoptera</taxon>
        <taxon>Thysanoptera</taxon>
        <taxon>Terebrantia</taxon>
        <taxon>Thripoidea</taxon>
        <taxon>Thripidae</taxon>
        <taxon>Megalurothrips</taxon>
    </lineage>
</organism>
<evidence type="ECO:0000256" key="11">
    <source>
        <dbReference type="ARBA" id="ARBA00022771"/>
    </source>
</evidence>
<dbReference type="InterPro" id="IPR037381">
    <property type="entry name" value="RFWD3"/>
</dbReference>
<evidence type="ECO:0000259" key="19">
    <source>
        <dbReference type="PROSITE" id="PS50089"/>
    </source>
</evidence>
<dbReference type="GO" id="GO:0008270">
    <property type="term" value="F:zinc ion binding"/>
    <property type="evidence" value="ECO:0007669"/>
    <property type="project" value="UniProtKB-KW"/>
</dbReference>
<evidence type="ECO:0000313" key="20">
    <source>
        <dbReference type="EMBL" id="KAJ1525311.1"/>
    </source>
</evidence>
<keyword evidence="13" id="KW-0862">Zinc</keyword>
<dbReference type="Pfam" id="PF23419">
    <property type="entry name" value="WD40_RFWD3"/>
    <property type="match status" value="1"/>
</dbReference>
<keyword evidence="15" id="KW-0539">Nucleus</keyword>
<keyword evidence="14" id="KW-0234">DNA repair</keyword>
<evidence type="ECO:0000256" key="7">
    <source>
        <dbReference type="ARBA" id="ARBA00022574"/>
    </source>
</evidence>
<reference evidence="20" key="1">
    <citation type="submission" date="2022-12" db="EMBL/GenBank/DDBJ databases">
        <title>Chromosome-level genome assembly of the bean flower thrips Megalurothrips usitatus.</title>
        <authorList>
            <person name="Ma L."/>
            <person name="Liu Q."/>
            <person name="Li H."/>
            <person name="Cai W."/>
        </authorList>
    </citation>
    <scope>NUCLEOTIDE SEQUENCE</scope>
    <source>
        <strain evidence="20">Cailab_2022a</strain>
    </source>
</reference>
<feature type="coiled-coil region" evidence="17">
    <location>
        <begin position="304"/>
        <end position="338"/>
    </location>
</feature>
<keyword evidence="9" id="KW-0677">Repeat</keyword>
<dbReference type="InterPro" id="IPR056527">
    <property type="entry name" value="WD40_RFWD3"/>
</dbReference>
<protein>
    <recommendedName>
        <fullName evidence="5">RING-type E3 ubiquitin transferase</fullName>
        <ecNumber evidence="5">2.3.2.27</ecNumber>
    </recommendedName>
</protein>
<accession>A0AAV7XGV8</accession>
<keyword evidence="10" id="KW-0227">DNA damage</keyword>
<evidence type="ECO:0000256" key="2">
    <source>
        <dbReference type="ARBA" id="ARBA00004322"/>
    </source>
</evidence>
<evidence type="ECO:0000256" key="12">
    <source>
        <dbReference type="ARBA" id="ARBA00022786"/>
    </source>
</evidence>
<evidence type="ECO:0000256" key="6">
    <source>
        <dbReference type="ARBA" id="ARBA00022490"/>
    </source>
</evidence>
<evidence type="ECO:0000313" key="21">
    <source>
        <dbReference type="Proteomes" id="UP001075354"/>
    </source>
</evidence>
<gene>
    <name evidence="20" type="ORF">ONE63_010133</name>
</gene>
<dbReference type="Proteomes" id="UP001075354">
    <property type="component" value="Chromosome 8"/>
</dbReference>
<evidence type="ECO:0000256" key="1">
    <source>
        <dbReference type="ARBA" id="ARBA00000900"/>
    </source>
</evidence>
<comment type="subcellular location">
    <subcellularLocation>
        <location evidence="3">Cytoplasm</location>
    </subcellularLocation>
    <subcellularLocation>
        <location evidence="2">Nucleus</location>
        <location evidence="2">PML body</location>
    </subcellularLocation>
</comment>
<dbReference type="SUPFAM" id="SSF57850">
    <property type="entry name" value="RING/U-box"/>
    <property type="match status" value="1"/>
</dbReference>
<keyword evidence="11 16" id="KW-0479">Metal-binding</keyword>
<evidence type="ECO:0000256" key="9">
    <source>
        <dbReference type="ARBA" id="ARBA00022737"/>
    </source>
</evidence>
<dbReference type="InterPro" id="IPR015943">
    <property type="entry name" value="WD40/YVTN_repeat-like_dom_sf"/>
</dbReference>